<evidence type="ECO:0000313" key="2">
    <source>
        <dbReference type="Proteomes" id="UP000011058"/>
    </source>
</evidence>
<reference evidence="1 2" key="1">
    <citation type="journal article" date="2012" name="J. Bacteriol.">
        <title>Genome Sequence of Fibrella aestuarina BUZ 2T, a Filamentous Marine Bacterium.</title>
        <authorList>
            <person name="Filippini M."/>
            <person name="Qi W."/>
            <person name="Blom J."/>
            <person name="Goesmann A."/>
            <person name="Smits T.H."/>
            <person name="Bagheri H.C."/>
        </authorList>
    </citation>
    <scope>NUCLEOTIDE SEQUENCE [LARGE SCALE GENOMIC DNA]</scope>
    <source>
        <strain evidence="2">BUZ 2T</strain>
    </source>
</reference>
<dbReference type="EMBL" id="HE796683">
    <property type="protein sequence ID" value="CCH01217.1"/>
    <property type="molecule type" value="Genomic_DNA"/>
</dbReference>
<dbReference type="STRING" id="1166018.FAES_3208"/>
<dbReference type="KEGG" id="fae:FAES_3208"/>
<dbReference type="AlphaFoldDB" id="I0KAR4"/>
<protein>
    <submittedName>
        <fullName evidence="1">Uncharacterized protein</fullName>
    </submittedName>
</protein>
<name>I0KAR4_9BACT</name>
<accession>I0KAR4</accession>
<dbReference type="Proteomes" id="UP000011058">
    <property type="component" value="Chromosome"/>
</dbReference>
<proteinExistence type="predicted"/>
<dbReference type="HOGENOM" id="CLU_2259606_0_0_10"/>
<organism evidence="1 2">
    <name type="scientific">Fibrella aestuarina BUZ 2</name>
    <dbReference type="NCBI Taxonomy" id="1166018"/>
    <lineage>
        <taxon>Bacteria</taxon>
        <taxon>Pseudomonadati</taxon>
        <taxon>Bacteroidota</taxon>
        <taxon>Cytophagia</taxon>
        <taxon>Cytophagales</taxon>
        <taxon>Spirosomataceae</taxon>
        <taxon>Fibrella</taxon>
    </lineage>
</organism>
<evidence type="ECO:0000313" key="1">
    <source>
        <dbReference type="EMBL" id="CCH01217.1"/>
    </source>
</evidence>
<sequence length="103" mass="11327">MSELVVLTVDQVSAIAMEAAQKGAEQALAQFRKHDRVGGIELAIEITGYSADHIRRLVKDPSSGIPYRQRGASTLAFHEGDLREWFYPGANQAPKPTVPPRLQ</sequence>
<dbReference type="OrthoDB" id="597977at2"/>
<dbReference type="RefSeq" id="WP_015332316.1">
    <property type="nucleotide sequence ID" value="NC_020054.1"/>
</dbReference>
<keyword evidence="2" id="KW-1185">Reference proteome</keyword>
<gene>
    <name evidence="1" type="ORF">FAES_3208</name>
</gene>